<keyword evidence="5 8" id="KW-0732">Signal</keyword>
<dbReference type="AlphaFoldDB" id="A0A7W6DTY1"/>
<keyword evidence="7" id="KW-0998">Cell outer membrane</keyword>
<dbReference type="SUPFAM" id="SSF56935">
    <property type="entry name" value="Porins"/>
    <property type="match status" value="1"/>
</dbReference>
<dbReference type="PANTHER" id="PTHR35093">
    <property type="entry name" value="OUTER MEMBRANE PROTEIN NMB0088-RELATED"/>
    <property type="match status" value="1"/>
</dbReference>
<evidence type="ECO:0000256" key="1">
    <source>
        <dbReference type="ARBA" id="ARBA00004571"/>
    </source>
</evidence>
<comment type="similarity">
    <text evidence="2">Belongs to the OmpP1/FadL family.</text>
</comment>
<keyword evidence="10" id="KW-1185">Reference proteome</keyword>
<keyword evidence="3" id="KW-1134">Transmembrane beta strand</keyword>
<comment type="subcellular location">
    <subcellularLocation>
        <location evidence="1">Cell outer membrane</location>
        <topology evidence="1">Multi-pass membrane protein</topology>
    </subcellularLocation>
</comment>
<protein>
    <submittedName>
        <fullName evidence="9">Long-subunit fatty acid transport protein</fullName>
    </submittedName>
</protein>
<evidence type="ECO:0000256" key="4">
    <source>
        <dbReference type="ARBA" id="ARBA00022692"/>
    </source>
</evidence>
<feature type="signal peptide" evidence="8">
    <location>
        <begin position="1"/>
        <end position="20"/>
    </location>
</feature>
<organism evidence="9 10">
    <name type="scientific">Sagittula marina</name>
    <dbReference type="NCBI Taxonomy" id="943940"/>
    <lineage>
        <taxon>Bacteria</taxon>
        <taxon>Pseudomonadati</taxon>
        <taxon>Pseudomonadota</taxon>
        <taxon>Alphaproteobacteria</taxon>
        <taxon>Rhodobacterales</taxon>
        <taxon>Roseobacteraceae</taxon>
        <taxon>Sagittula</taxon>
    </lineage>
</organism>
<dbReference type="GO" id="GO:0009279">
    <property type="term" value="C:cell outer membrane"/>
    <property type="evidence" value="ECO:0007669"/>
    <property type="project" value="UniProtKB-SubCell"/>
</dbReference>
<name>A0A7W6DTY1_9RHOB</name>
<evidence type="ECO:0000313" key="9">
    <source>
        <dbReference type="EMBL" id="MBB3985169.1"/>
    </source>
</evidence>
<dbReference type="RefSeq" id="WP_183964480.1">
    <property type="nucleotide sequence ID" value="NZ_BAABBZ010000059.1"/>
</dbReference>
<feature type="chain" id="PRO_5030916008" evidence="8">
    <location>
        <begin position="21"/>
        <end position="434"/>
    </location>
</feature>
<dbReference type="InterPro" id="IPR005017">
    <property type="entry name" value="OMPP1/FadL/TodX"/>
</dbReference>
<dbReference type="Gene3D" id="2.40.160.60">
    <property type="entry name" value="Outer membrane protein transport protein (OMPP1/FadL/TodX)"/>
    <property type="match status" value="1"/>
</dbReference>
<keyword evidence="6" id="KW-0472">Membrane</keyword>
<sequence>MKTFTTGATVLALSATTAMAAGLDRSGQSVAAIFSPGGTTTLSYGIVMPEVSGEDIAGGGSYDSVAEDYGQFGVSYTYDINDKASFALIIDNPYGADISYDSSPFTTRLGGTSADFNSVALTGVARYKFSDRFSVFGGVSAERLDATVALNGVGYATAINLAGTARAIGVDAGTLGAALQGDPAAAGALAPTILALPTSTGNLATDLGNIGASVQANAGQFLANGGYNFKMDKSTQPHYLIGAAYEIPDIAMRISGTYHFETKHKADTTETIYSPVAGSLVTVNDEVDFVTPQSFNLEAQTGIAAGTLLTATWRWTDFSAVDLVPTALGSDLVNLDDSNRYTLGVARQFSDKLAGSLTFSYEPEGDDLVSPLGPTNGLKGISLGGRWTDGPLNISGGINYSVLGDAKAEVGGVAQAEMTDNHVVGIGFKLDMNF</sequence>
<evidence type="ECO:0000256" key="6">
    <source>
        <dbReference type="ARBA" id="ARBA00023136"/>
    </source>
</evidence>
<proteinExistence type="inferred from homology"/>
<evidence type="ECO:0000256" key="8">
    <source>
        <dbReference type="SAM" id="SignalP"/>
    </source>
</evidence>
<evidence type="ECO:0000256" key="3">
    <source>
        <dbReference type="ARBA" id="ARBA00022452"/>
    </source>
</evidence>
<evidence type="ECO:0000256" key="2">
    <source>
        <dbReference type="ARBA" id="ARBA00008163"/>
    </source>
</evidence>
<evidence type="ECO:0000313" key="10">
    <source>
        <dbReference type="Proteomes" id="UP000541426"/>
    </source>
</evidence>
<dbReference type="Pfam" id="PF03349">
    <property type="entry name" value="Toluene_X"/>
    <property type="match status" value="1"/>
</dbReference>
<keyword evidence="4" id="KW-0812">Transmembrane</keyword>
<gene>
    <name evidence="9" type="ORF">GGQ68_001498</name>
</gene>
<dbReference type="PANTHER" id="PTHR35093:SF8">
    <property type="entry name" value="OUTER MEMBRANE PROTEIN NMB0088-RELATED"/>
    <property type="match status" value="1"/>
</dbReference>
<comment type="caution">
    <text evidence="9">The sequence shown here is derived from an EMBL/GenBank/DDBJ whole genome shotgun (WGS) entry which is preliminary data.</text>
</comment>
<evidence type="ECO:0000256" key="5">
    <source>
        <dbReference type="ARBA" id="ARBA00022729"/>
    </source>
</evidence>
<accession>A0A7W6DTY1</accession>
<dbReference type="Proteomes" id="UP000541426">
    <property type="component" value="Unassembled WGS sequence"/>
</dbReference>
<reference evidence="9 10" key="1">
    <citation type="submission" date="2020-08" db="EMBL/GenBank/DDBJ databases">
        <title>Genomic Encyclopedia of Type Strains, Phase IV (KMG-IV): sequencing the most valuable type-strain genomes for metagenomic binning, comparative biology and taxonomic classification.</title>
        <authorList>
            <person name="Goeker M."/>
        </authorList>
    </citation>
    <scope>NUCLEOTIDE SEQUENCE [LARGE SCALE GENOMIC DNA]</scope>
    <source>
        <strain evidence="9 10">DSM 102235</strain>
    </source>
</reference>
<dbReference type="GO" id="GO:0015483">
    <property type="term" value="F:long-chain fatty acid transporting porin activity"/>
    <property type="evidence" value="ECO:0007669"/>
    <property type="project" value="TreeGrafter"/>
</dbReference>
<evidence type="ECO:0000256" key="7">
    <source>
        <dbReference type="ARBA" id="ARBA00023237"/>
    </source>
</evidence>
<dbReference type="EMBL" id="JACIEJ010000003">
    <property type="protein sequence ID" value="MBB3985169.1"/>
    <property type="molecule type" value="Genomic_DNA"/>
</dbReference>